<dbReference type="Proteomes" id="UP001597375">
    <property type="component" value="Unassembled WGS sequence"/>
</dbReference>
<feature type="domain" description="Thioesterase putative" evidence="1">
    <location>
        <begin position="4"/>
        <end position="143"/>
    </location>
</feature>
<keyword evidence="3" id="KW-1185">Reference proteome</keyword>
<proteinExistence type="predicted"/>
<accession>A0ABW5D6F6</accession>
<dbReference type="Pfam" id="PF09500">
    <property type="entry name" value="YiiD_C"/>
    <property type="match status" value="1"/>
</dbReference>
<dbReference type="RefSeq" id="WP_386818763.1">
    <property type="nucleotide sequence ID" value="NZ_JBHUIT010000003.1"/>
</dbReference>
<evidence type="ECO:0000313" key="2">
    <source>
        <dbReference type="EMBL" id="MFD2255948.1"/>
    </source>
</evidence>
<evidence type="ECO:0000313" key="3">
    <source>
        <dbReference type="Proteomes" id="UP001597375"/>
    </source>
</evidence>
<dbReference type="NCBIfam" id="TIGR02447">
    <property type="entry name" value="yiiD_Cterm"/>
    <property type="match status" value="1"/>
</dbReference>
<protein>
    <submittedName>
        <fullName evidence="2">YiiD C-terminal domain-containing protein</fullName>
    </submittedName>
</protein>
<sequence>MNSEELENFLHKKIPVSKLMEIHVATCSQNKIILEAPLDINHNHLATAFGGSLVAIATLAGYCMLWTALGDSNAHVVVKRSSIEYYRPVKNNISALCSLPQSREFERFKNAFEKRHKARMRLDVTIADAGVECVRFSGEFVAII</sequence>
<dbReference type="InterPro" id="IPR012660">
    <property type="entry name" value="YiiD_C"/>
</dbReference>
<organism evidence="2 3">
    <name type="scientific">Luteolibacter algae</name>
    <dbReference type="NCBI Taxonomy" id="454151"/>
    <lineage>
        <taxon>Bacteria</taxon>
        <taxon>Pseudomonadati</taxon>
        <taxon>Verrucomicrobiota</taxon>
        <taxon>Verrucomicrobiia</taxon>
        <taxon>Verrucomicrobiales</taxon>
        <taxon>Verrucomicrobiaceae</taxon>
        <taxon>Luteolibacter</taxon>
    </lineage>
</organism>
<gene>
    <name evidence="2" type="ORF">ACFSSA_04600</name>
</gene>
<reference evidence="3" key="1">
    <citation type="journal article" date="2019" name="Int. J. Syst. Evol. Microbiol.">
        <title>The Global Catalogue of Microorganisms (GCM) 10K type strain sequencing project: providing services to taxonomists for standard genome sequencing and annotation.</title>
        <authorList>
            <consortium name="The Broad Institute Genomics Platform"/>
            <consortium name="The Broad Institute Genome Sequencing Center for Infectious Disease"/>
            <person name="Wu L."/>
            <person name="Ma J."/>
        </authorList>
    </citation>
    <scope>NUCLEOTIDE SEQUENCE [LARGE SCALE GENOMIC DNA]</scope>
    <source>
        <strain evidence="3">CGMCC 4.7106</strain>
    </source>
</reference>
<comment type="caution">
    <text evidence="2">The sequence shown here is derived from an EMBL/GenBank/DDBJ whole genome shotgun (WGS) entry which is preliminary data.</text>
</comment>
<dbReference type="Gene3D" id="3.10.129.10">
    <property type="entry name" value="Hotdog Thioesterase"/>
    <property type="match status" value="1"/>
</dbReference>
<dbReference type="SUPFAM" id="SSF54637">
    <property type="entry name" value="Thioesterase/thiol ester dehydrase-isomerase"/>
    <property type="match status" value="1"/>
</dbReference>
<name>A0ABW5D6F6_9BACT</name>
<dbReference type="InterPro" id="IPR029069">
    <property type="entry name" value="HotDog_dom_sf"/>
</dbReference>
<dbReference type="EMBL" id="JBHUIT010000003">
    <property type="protein sequence ID" value="MFD2255948.1"/>
    <property type="molecule type" value="Genomic_DNA"/>
</dbReference>
<evidence type="ECO:0000259" key="1">
    <source>
        <dbReference type="Pfam" id="PF09500"/>
    </source>
</evidence>